<dbReference type="PROSITE" id="PS01231">
    <property type="entry name" value="TRMA_2"/>
    <property type="match status" value="1"/>
</dbReference>
<dbReference type="Pfam" id="PF05958">
    <property type="entry name" value="tRNA_U5-meth_tr"/>
    <property type="match status" value="1"/>
</dbReference>
<evidence type="ECO:0000259" key="7">
    <source>
        <dbReference type="PROSITE" id="PS50926"/>
    </source>
</evidence>
<dbReference type="PROSITE" id="PS51687">
    <property type="entry name" value="SAM_MT_RNA_M5U"/>
    <property type="match status" value="1"/>
</dbReference>
<feature type="binding site" evidence="4">
    <location>
        <position position="883"/>
    </location>
    <ligand>
        <name>S-adenosyl-L-methionine</name>
        <dbReference type="ChEBI" id="CHEBI:59789"/>
    </ligand>
</feature>
<dbReference type="InterPro" id="IPR030391">
    <property type="entry name" value="MeTrfase_TrmA_CS"/>
</dbReference>
<reference evidence="8" key="1">
    <citation type="submission" date="2017-04" db="EMBL/GenBank/DDBJ databases">
        <title>Population genomics of picophytoplankton unveils novel chromosome hypervariability.</title>
        <authorList>
            <consortium name="DOE Joint Genome Institute"/>
            <person name="Blanc-Mathieu R."/>
            <person name="Krasovec M."/>
            <person name="Hebrard M."/>
            <person name="Yau S."/>
            <person name="Desgranges E."/>
            <person name="Martin J."/>
            <person name="Schackwitz W."/>
            <person name="Kuo A."/>
            <person name="Salin G."/>
            <person name="Donnadieu C."/>
            <person name="Desdevises Y."/>
            <person name="Sanchez-Ferandin S."/>
            <person name="Moreau H."/>
            <person name="Rivals E."/>
            <person name="Grigoriev I.V."/>
            <person name="Grimsley N."/>
            <person name="Eyre-Walker A."/>
            <person name="Piganeau G."/>
        </authorList>
    </citation>
    <scope>NUCLEOTIDE SEQUENCE [LARGE SCALE GENOMIC DNA]</scope>
    <source>
        <strain evidence="8">RCC 1115</strain>
    </source>
</reference>
<comment type="similarity">
    <text evidence="4">Belongs to the class I-like SAM-binding methyltransferase superfamily. RNA M5U methyltransferase family.</text>
</comment>
<dbReference type="GO" id="GO:0009451">
    <property type="term" value="P:RNA modification"/>
    <property type="evidence" value="ECO:0007669"/>
    <property type="project" value="UniProtKB-ARBA"/>
</dbReference>
<feature type="binding site" evidence="4">
    <location>
        <position position="831"/>
    </location>
    <ligand>
        <name>S-adenosyl-L-methionine</name>
        <dbReference type="ChEBI" id="CHEBI:59789"/>
    </ligand>
</feature>
<sequence length="1020" mass="109943">MTRSAPSVRRAHINDRRAHRVRRVNTRAPALDVASQNVSSNEDQPSGQTSRAADDEDDADARKRAALAVKTPHSGYHRQVGTSRAFFEGWYFRFTLPRSAQSASLIYHVYDPDVETSARAGAGAQVCAPGGKYLYSETSAGSGSFEGASHALELGMTRGDDFFEVSSEGTRHRGSLTSAGEREDGPWGAGRAARSVKWDIAVTPLRGWGGGPGARMQSPAGWLTALPVFEPHWQVTMAHGLASGWIETDGERVEFSDCPAYSEKNWGGAGFPLKWFWAQCNSFPDYPDLSVTVTGGNRGVVVLPNVREDVGLIGIHFGDRFFQFTPAVQVEIAADAKYGAGQALEAAAVRWDVEWGRWSVSAVGKRYECSIEGTCADGDKSTVIRAPTDSLEDGMAPLCRETFTGVIVVSLWRLDDRGARVETIIDAAMSSTACLEIGGGPWNAARPAHGSARRRQRRCQNSLTPRRPPPWTLIRRLADPSTSSQSTLTFIRPHFPPCVCATRARPHRPMTRVPLHAASVGDVYTVECVDLASTGEGVCRLPDGLVLLCANTAPGEVLEVELSSVGRSFARGMKLSSVRASPSCVTPPCRHYARCGGCAWQHVDYETQRERKGRTVREALTRVGRFVDGDDLTSACVGTKETTRYRNKMEFAFGSDASGGVVVGLRPRGTNDSIVDLEFGCLLQSEAADDVLSAVRASLKRVRGRIDAFDRTTGKGTLRSVTIRTATSGDGKRSLMVDLATTASEKELTSGALAELIADITKHEAVTSVVHTTVPAEAELRRAGVGRSAKFVKGGKKPISKRKVVTLYGENKIVETLNGVKFELSSASFFQTNTEQAARLVREVVAGCGFAGDRSETVLDLFCGVGTMGLSVASNAKRVIGWEVVPEAVEDARRNAEINGITNADFYRVDLSRLNPSKGTKALLTTPQGDVLPMPDIVITDPARPGMDASLIAILRTIGARRIVYVSCNPATQARDLALITAPSQGSQDAAYVLKLCTPVDMFPHTAHVESVAVLDRINA</sequence>
<evidence type="ECO:0000256" key="2">
    <source>
        <dbReference type="ARBA" id="ARBA00022679"/>
    </source>
</evidence>
<dbReference type="GO" id="GO:0009976">
    <property type="term" value="F:tocopherol cyclase activity"/>
    <property type="evidence" value="ECO:0007669"/>
    <property type="project" value="InterPro"/>
</dbReference>
<protein>
    <submittedName>
        <fullName evidence="8">RNA methyltransferase family protein</fullName>
    </submittedName>
</protein>
<accession>A0A1Y5HZT2</accession>
<dbReference type="eggNOG" id="KOG2187">
    <property type="taxonomic scope" value="Eukaryota"/>
</dbReference>
<dbReference type="SUPFAM" id="SSF50249">
    <property type="entry name" value="Nucleic acid-binding proteins"/>
    <property type="match status" value="1"/>
</dbReference>
<dbReference type="PANTHER" id="PTHR11061:SF30">
    <property type="entry name" value="TRNA (URACIL(54)-C(5))-METHYLTRANSFERASE"/>
    <property type="match status" value="1"/>
</dbReference>
<feature type="region of interest" description="Disordered" evidence="6">
    <location>
        <begin position="445"/>
        <end position="468"/>
    </location>
</feature>
<keyword evidence="1 4" id="KW-0489">Methyltransferase</keyword>
<dbReference type="Pfam" id="PF14249">
    <property type="entry name" value="Tocopherol_cycl"/>
    <property type="match status" value="1"/>
</dbReference>
<feature type="active site" description="Nucleophile" evidence="4">
    <location>
        <position position="968"/>
    </location>
</feature>
<feature type="binding site" evidence="4">
    <location>
        <position position="941"/>
    </location>
    <ligand>
        <name>S-adenosyl-L-methionine</name>
        <dbReference type="ChEBI" id="CHEBI:59789"/>
    </ligand>
</feature>
<feature type="region of interest" description="Disordered" evidence="6">
    <location>
        <begin position="168"/>
        <end position="189"/>
    </location>
</feature>
<feature type="active site" evidence="5">
    <location>
        <position position="968"/>
    </location>
</feature>
<evidence type="ECO:0000313" key="8">
    <source>
        <dbReference type="EMBL" id="OUS42789.1"/>
    </source>
</evidence>
<proteinExistence type="inferred from homology"/>
<keyword evidence="2 4" id="KW-0808">Transferase</keyword>
<evidence type="ECO:0000256" key="6">
    <source>
        <dbReference type="SAM" id="MobiDB-lite"/>
    </source>
</evidence>
<name>A0A1Y5HZT2_OSTTA</name>
<evidence type="ECO:0000256" key="4">
    <source>
        <dbReference type="PROSITE-ProRule" id="PRU01024"/>
    </source>
</evidence>
<dbReference type="AlphaFoldDB" id="A0A1Y5HZT2"/>
<dbReference type="InterPro" id="IPR010280">
    <property type="entry name" value="U5_MeTrfase_fam"/>
</dbReference>
<dbReference type="GO" id="GO:0008173">
    <property type="term" value="F:RNA methyltransferase activity"/>
    <property type="evidence" value="ECO:0007669"/>
    <property type="project" value="InterPro"/>
</dbReference>
<dbReference type="InterPro" id="IPR029063">
    <property type="entry name" value="SAM-dependent_MTases_sf"/>
</dbReference>
<organism evidence="8">
    <name type="scientific">Ostreococcus tauri</name>
    <name type="common">Marine green alga</name>
    <dbReference type="NCBI Taxonomy" id="70448"/>
    <lineage>
        <taxon>Eukaryota</taxon>
        <taxon>Viridiplantae</taxon>
        <taxon>Chlorophyta</taxon>
        <taxon>Mamiellophyceae</taxon>
        <taxon>Mamiellales</taxon>
        <taxon>Bathycoccaceae</taxon>
        <taxon>Ostreococcus</taxon>
    </lineage>
</organism>
<dbReference type="InterPro" id="IPR025893">
    <property type="entry name" value="Tocopherol_cyclase"/>
</dbReference>
<evidence type="ECO:0000256" key="5">
    <source>
        <dbReference type="PROSITE-ProRule" id="PRU10015"/>
    </source>
</evidence>
<dbReference type="PANTHER" id="PTHR11061">
    <property type="entry name" value="RNA M5U METHYLTRANSFERASE"/>
    <property type="match status" value="1"/>
</dbReference>
<dbReference type="Proteomes" id="UP000195557">
    <property type="component" value="Unassembled WGS sequence"/>
</dbReference>
<dbReference type="SUPFAM" id="SSF53335">
    <property type="entry name" value="S-adenosyl-L-methionine-dependent methyltransferases"/>
    <property type="match status" value="1"/>
</dbReference>
<dbReference type="GO" id="GO:0032259">
    <property type="term" value="P:methylation"/>
    <property type="evidence" value="ECO:0007669"/>
    <property type="project" value="UniProtKB-KW"/>
</dbReference>
<gene>
    <name evidence="8" type="ORF">BE221DRAFT_62326</name>
</gene>
<dbReference type="Gene3D" id="3.40.50.150">
    <property type="entry name" value="Vaccinia Virus protein VP39"/>
    <property type="match status" value="1"/>
</dbReference>
<evidence type="ECO:0000256" key="3">
    <source>
        <dbReference type="ARBA" id="ARBA00022691"/>
    </source>
</evidence>
<feature type="binding site" evidence="4">
    <location>
        <position position="862"/>
    </location>
    <ligand>
        <name>S-adenosyl-L-methionine</name>
        <dbReference type="ChEBI" id="CHEBI:59789"/>
    </ligand>
</feature>
<evidence type="ECO:0000256" key="1">
    <source>
        <dbReference type="ARBA" id="ARBA00022603"/>
    </source>
</evidence>
<keyword evidence="3 4" id="KW-0949">S-adenosyl-L-methionine</keyword>
<dbReference type="InterPro" id="IPR030390">
    <property type="entry name" value="MeTrfase_TrmA_AS"/>
</dbReference>
<dbReference type="Gene3D" id="2.40.50.140">
    <property type="entry name" value="Nucleic acid-binding proteins"/>
    <property type="match status" value="1"/>
</dbReference>
<dbReference type="GO" id="GO:0008757">
    <property type="term" value="F:S-adenosylmethionine-dependent methyltransferase activity"/>
    <property type="evidence" value="ECO:0007669"/>
    <property type="project" value="UniProtKB-ARBA"/>
</dbReference>
<feature type="domain" description="TRAM" evidence="7">
    <location>
        <begin position="517"/>
        <end position="576"/>
    </location>
</feature>
<dbReference type="GO" id="GO:0006396">
    <property type="term" value="P:RNA processing"/>
    <property type="evidence" value="ECO:0007669"/>
    <property type="project" value="InterPro"/>
</dbReference>
<dbReference type="CDD" id="cd02440">
    <property type="entry name" value="AdoMet_MTases"/>
    <property type="match status" value="1"/>
</dbReference>
<dbReference type="InterPro" id="IPR012340">
    <property type="entry name" value="NA-bd_OB-fold"/>
</dbReference>
<feature type="compositionally biased region" description="Polar residues" evidence="6">
    <location>
        <begin position="34"/>
        <end position="50"/>
    </location>
</feature>
<dbReference type="Gene3D" id="2.40.50.1070">
    <property type="match status" value="1"/>
</dbReference>
<dbReference type="PROSITE" id="PS01230">
    <property type="entry name" value="TRMA_1"/>
    <property type="match status" value="1"/>
</dbReference>
<dbReference type="PROSITE" id="PS50926">
    <property type="entry name" value="TRAM"/>
    <property type="match status" value="1"/>
</dbReference>
<dbReference type="InterPro" id="IPR002792">
    <property type="entry name" value="TRAM_dom"/>
</dbReference>
<feature type="region of interest" description="Disordered" evidence="6">
    <location>
        <begin position="1"/>
        <end position="60"/>
    </location>
</feature>
<dbReference type="EMBL" id="KZ155838">
    <property type="protein sequence ID" value="OUS42789.1"/>
    <property type="molecule type" value="Genomic_DNA"/>
</dbReference>
<dbReference type="NCBIfam" id="TIGR00479">
    <property type="entry name" value="rumA"/>
    <property type="match status" value="1"/>
</dbReference>